<feature type="domain" description="Saccharopine dehydrogenase NADP binding" evidence="3">
    <location>
        <begin position="6"/>
        <end position="134"/>
    </location>
</feature>
<comment type="caution">
    <text evidence="4">The sequence shown here is derived from an EMBL/GenBank/DDBJ whole genome shotgun (WGS) entry which is preliminary data.</text>
</comment>
<evidence type="ECO:0000313" key="4">
    <source>
        <dbReference type="EMBL" id="KAG7309555.1"/>
    </source>
</evidence>
<dbReference type="Gene3D" id="3.40.50.720">
    <property type="entry name" value="NAD(P)-binding Rossmann-like Domain"/>
    <property type="match status" value="1"/>
</dbReference>
<comment type="similarity">
    <text evidence="1">Belongs to the saccharopine dehydrogenase family.</text>
</comment>
<gene>
    <name evidence="4" type="ORF">JYU34_004008</name>
</gene>
<protein>
    <recommendedName>
        <fullName evidence="3">Saccharopine dehydrogenase NADP binding domain-containing protein</fullName>
    </recommendedName>
</protein>
<keyword evidence="2" id="KW-1133">Transmembrane helix</keyword>
<dbReference type="InterPro" id="IPR051276">
    <property type="entry name" value="Saccharopine_DH-like_oxidrdct"/>
</dbReference>
<dbReference type="EMBL" id="JAHIBW010000006">
    <property type="protein sequence ID" value="KAG7309555.1"/>
    <property type="molecule type" value="Genomic_DNA"/>
</dbReference>
<evidence type="ECO:0000313" key="5">
    <source>
        <dbReference type="Proteomes" id="UP000823941"/>
    </source>
</evidence>
<reference evidence="4 5" key="1">
    <citation type="submission" date="2021-06" db="EMBL/GenBank/DDBJ databases">
        <title>A haploid diamondback moth (Plutella xylostella L.) genome assembly resolves 31 chromosomes and identifies a diamide resistance mutation.</title>
        <authorList>
            <person name="Ward C.M."/>
            <person name="Perry K.D."/>
            <person name="Baker G."/>
            <person name="Powis K."/>
            <person name="Heckel D.G."/>
            <person name="Baxter S.W."/>
        </authorList>
    </citation>
    <scope>NUCLEOTIDE SEQUENCE [LARGE SCALE GENOMIC DNA]</scope>
    <source>
        <strain evidence="4 5">LV</strain>
        <tissue evidence="4">Single pupa</tissue>
    </source>
</reference>
<dbReference type="InterPro" id="IPR036291">
    <property type="entry name" value="NAD(P)-bd_dom_sf"/>
</dbReference>
<keyword evidence="5" id="KW-1185">Reference proteome</keyword>
<dbReference type="Pfam" id="PF03435">
    <property type="entry name" value="Sacchrp_dh_NADP"/>
    <property type="match status" value="1"/>
</dbReference>
<accession>A0ABQ7QWY0</accession>
<proteinExistence type="inferred from homology"/>
<feature type="transmembrane region" description="Helical" evidence="2">
    <location>
        <begin position="273"/>
        <end position="294"/>
    </location>
</feature>
<dbReference type="PANTHER" id="PTHR12286:SF5">
    <property type="entry name" value="SACCHAROPINE DEHYDROGENASE-LIKE OXIDOREDUCTASE"/>
    <property type="match status" value="1"/>
</dbReference>
<dbReference type="SUPFAM" id="SSF51735">
    <property type="entry name" value="NAD(P)-binding Rossmann-fold domains"/>
    <property type="match status" value="1"/>
</dbReference>
<name>A0ABQ7QWY0_PLUXY</name>
<dbReference type="PANTHER" id="PTHR12286">
    <property type="entry name" value="SACCHAROPINE DEHYDROGENASE-LIKE OXIDOREDUCTASE"/>
    <property type="match status" value="1"/>
</dbReference>
<evidence type="ECO:0000256" key="1">
    <source>
        <dbReference type="ARBA" id="ARBA00038048"/>
    </source>
</evidence>
<evidence type="ECO:0000259" key="3">
    <source>
        <dbReference type="Pfam" id="PF03435"/>
    </source>
</evidence>
<keyword evidence="2" id="KW-0812">Transmembrane</keyword>
<dbReference type="InterPro" id="IPR005097">
    <property type="entry name" value="Sacchrp_dh_NADP-bd"/>
</dbReference>
<evidence type="ECO:0000256" key="2">
    <source>
        <dbReference type="SAM" id="Phobius"/>
    </source>
</evidence>
<keyword evidence="2" id="KW-0472">Membrane</keyword>
<organism evidence="4 5">
    <name type="scientific">Plutella xylostella</name>
    <name type="common">Diamondback moth</name>
    <name type="synonym">Plutella maculipennis</name>
    <dbReference type="NCBI Taxonomy" id="51655"/>
    <lineage>
        <taxon>Eukaryota</taxon>
        <taxon>Metazoa</taxon>
        <taxon>Ecdysozoa</taxon>
        <taxon>Arthropoda</taxon>
        <taxon>Hexapoda</taxon>
        <taxon>Insecta</taxon>
        <taxon>Pterygota</taxon>
        <taxon>Neoptera</taxon>
        <taxon>Endopterygota</taxon>
        <taxon>Lepidoptera</taxon>
        <taxon>Glossata</taxon>
        <taxon>Ditrysia</taxon>
        <taxon>Yponomeutoidea</taxon>
        <taxon>Plutellidae</taxon>
        <taxon>Plutella</taxon>
    </lineage>
</organism>
<sequence length="419" mass="46229">MSRLDIVIFGATGFTGRKAVEEAVRISKKTPISWGVAGRSQQKLEQLLAEVGAKTGGDDLSKVKMIIADVKDEQSLKDMTSQAKVIANCCGPYRLYGEPVIKACIATKTHHVDVSESQQLAHGAAAAAAGVYVVSACGFDSIPNDMGVVFLQQNFPGTLNSVESYLWTHMPDQYYKEMMSGGCIHYGTWESLVYSLAHSGELSALRKQLFPTKLPAFKPRLEARSRVHKHDSKWCLPFPGADNSIVYRTQRYFYETKQQRPVQFKAYISMNSLATTILLILNAVFVSAMTSWGWSRKLLLNYPRLFSMGMVTHDGPTEGVMDNTFFTFTLRGEGWSEGADMENTKPDKHMVVQVKGVNPGYGATVTALMYSALTVLKEQDKMPGTGGVLTTGAAFKDTSLIKHLNENNLTFEIVCDSKK</sequence>
<dbReference type="Proteomes" id="UP000823941">
    <property type="component" value="Chromosome 6"/>
</dbReference>